<dbReference type="AlphaFoldDB" id="A0A1E5P7C7"/>
<proteinExistence type="inferred from homology"/>
<feature type="active site" description="Proton donor" evidence="4">
    <location>
        <position position="343"/>
    </location>
</feature>
<dbReference type="PANTHER" id="PTHR43678">
    <property type="entry name" value="PUTATIVE (AFU_ORTHOLOGUE AFUA_2G00640)-RELATED"/>
    <property type="match status" value="1"/>
</dbReference>
<keyword evidence="10" id="KW-1185">Reference proteome</keyword>
<evidence type="ECO:0000313" key="10">
    <source>
        <dbReference type="Proteomes" id="UP000095759"/>
    </source>
</evidence>
<dbReference type="PANTHER" id="PTHR43678:SF1">
    <property type="entry name" value="BETA-N-ACETYLHEXOSAMINIDASE"/>
    <property type="match status" value="1"/>
</dbReference>
<dbReference type="Gene3D" id="3.20.20.80">
    <property type="entry name" value="Glycosidases"/>
    <property type="match status" value="1"/>
</dbReference>
<dbReference type="InterPro" id="IPR017853">
    <property type="entry name" value="GH"/>
</dbReference>
<dbReference type="Proteomes" id="UP000095759">
    <property type="component" value="Unassembled WGS sequence"/>
</dbReference>
<evidence type="ECO:0000259" key="7">
    <source>
        <dbReference type="Pfam" id="PF00728"/>
    </source>
</evidence>
<evidence type="ECO:0000256" key="4">
    <source>
        <dbReference type="PIRSR" id="PIRSR625705-1"/>
    </source>
</evidence>
<keyword evidence="2" id="KW-0378">Hydrolase</keyword>
<dbReference type="InterPro" id="IPR025705">
    <property type="entry name" value="Beta_hexosaminidase_sua/sub"/>
</dbReference>
<dbReference type="InterPro" id="IPR029018">
    <property type="entry name" value="Hex-like_dom2"/>
</dbReference>
<accession>A0A1E5P7C7</accession>
<feature type="chain" id="PRO_5038879511" evidence="6">
    <location>
        <begin position="31"/>
        <end position="544"/>
    </location>
</feature>
<reference evidence="9 10" key="1">
    <citation type="submission" date="2016-08" db="EMBL/GenBank/DDBJ databases">
        <title>Complete genome sequence of Streptomyces agglomeratus strain 6-3-2, a novel anti-MRSA actinomycete isolated from Wuli of Tebit, China.</title>
        <authorList>
            <person name="Chen X."/>
        </authorList>
    </citation>
    <scope>NUCLEOTIDE SEQUENCE [LARGE SCALE GENOMIC DNA]</scope>
    <source>
        <strain evidence="9 10">6-3-2</strain>
    </source>
</reference>
<dbReference type="GO" id="GO:0004563">
    <property type="term" value="F:beta-N-acetylhexosaminidase activity"/>
    <property type="evidence" value="ECO:0007669"/>
    <property type="project" value="InterPro"/>
</dbReference>
<feature type="domain" description="Glycoside hydrolase family 20 catalytic" evidence="7">
    <location>
        <begin position="200"/>
        <end position="525"/>
    </location>
</feature>
<dbReference type="CDD" id="cd06564">
    <property type="entry name" value="GH20_DspB_LnbB-like"/>
    <property type="match status" value="1"/>
</dbReference>
<dbReference type="Pfam" id="PF00728">
    <property type="entry name" value="Glyco_hydro_20"/>
    <property type="match status" value="1"/>
</dbReference>
<evidence type="ECO:0000256" key="1">
    <source>
        <dbReference type="ARBA" id="ARBA00006285"/>
    </source>
</evidence>
<evidence type="ECO:0000256" key="6">
    <source>
        <dbReference type="SAM" id="SignalP"/>
    </source>
</evidence>
<evidence type="ECO:0000256" key="5">
    <source>
        <dbReference type="SAM" id="MobiDB-lite"/>
    </source>
</evidence>
<feature type="domain" description="Beta-hexosaminidase bacterial type N-terminal" evidence="8">
    <location>
        <begin position="77"/>
        <end position="193"/>
    </location>
</feature>
<evidence type="ECO:0000259" key="8">
    <source>
        <dbReference type="Pfam" id="PF02838"/>
    </source>
</evidence>
<organism evidence="9 10">
    <name type="scientific">Streptomyces agglomeratus</name>
    <dbReference type="NCBI Taxonomy" id="285458"/>
    <lineage>
        <taxon>Bacteria</taxon>
        <taxon>Bacillati</taxon>
        <taxon>Actinomycetota</taxon>
        <taxon>Actinomycetes</taxon>
        <taxon>Kitasatosporales</taxon>
        <taxon>Streptomycetaceae</taxon>
        <taxon>Streptomyces</taxon>
    </lineage>
</organism>
<keyword evidence="3" id="KW-0326">Glycosidase</keyword>
<evidence type="ECO:0000256" key="2">
    <source>
        <dbReference type="ARBA" id="ARBA00022801"/>
    </source>
</evidence>
<sequence>MMSQFRGPLAVAAVSLIVPLVATVAKPAPSAPPASPAEPAAQPKPAAPPASSAPPKRSAPAAKAAPPVKAGPTKAPSAVPSVRQYDAAKGPGWQPQRSTRVVVAPGDNRALGDEGRLLAQELKRGFSAAGAGRAGDIELALKPGGAPESYTLTVRDGRVRVTGADEAGVFYGTRTVKQALAADGRLSEGVVHDKPAKPQRGVMLDTARKHFTADWIEDTVREMGDLKLNQLGLHFSDDQGFRIESDSHPEIVSEQHLTKAEVRRIVKLAASRHITVIPEIDSPGHLGAVMDAHPDLQLRDTRGVATPGAVDIANPKSARIVDDLLSEYADVFPGRYVHLGGDEYAALLKRNPELSYPGLAGEAVRKYGPNAKVQDLATGWLNDRAAALRPHGKILKAWNDGLHAGGVVKSDQDREVEYWTGKEIGARQPQEYLSEGRKVVNANDEYLYYVLGEPNTFTYPTGRRIYESWTPLVLRGTTPVPARYADQILGGRLAIWCDLANAQTQEQVARGIHLPMRALAQKTWDAGTPTLDWEGFKALSQRTG</sequence>
<feature type="region of interest" description="Disordered" evidence="5">
    <location>
        <begin position="26"/>
        <end position="79"/>
    </location>
</feature>
<comment type="similarity">
    <text evidence="1">Belongs to the glycosyl hydrolase 20 family.</text>
</comment>
<feature type="compositionally biased region" description="Low complexity" evidence="5">
    <location>
        <begin position="53"/>
        <end position="76"/>
    </location>
</feature>
<comment type="caution">
    <text evidence="9">The sequence shown here is derived from an EMBL/GenBank/DDBJ whole genome shotgun (WGS) entry which is preliminary data.</text>
</comment>
<keyword evidence="6" id="KW-0732">Signal</keyword>
<evidence type="ECO:0000313" key="9">
    <source>
        <dbReference type="EMBL" id="OEJ25377.1"/>
    </source>
</evidence>
<dbReference type="InterPro" id="IPR015883">
    <property type="entry name" value="Glyco_hydro_20_cat"/>
</dbReference>
<dbReference type="Pfam" id="PF02838">
    <property type="entry name" value="Glyco_hydro_20b"/>
    <property type="match status" value="1"/>
</dbReference>
<dbReference type="PRINTS" id="PR00738">
    <property type="entry name" value="GLHYDRLASE20"/>
</dbReference>
<dbReference type="SUPFAM" id="SSF51445">
    <property type="entry name" value="(Trans)glycosidases"/>
    <property type="match status" value="1"/>
</dbReference>
<dbReference type="InterPro" id="IPR052764">
    <property type="entry name" value="GH20_Enzymes"/>
</dbReference>
<gene>
    <name evidence="9" type="ORF">AS594_13650</name>
</gene>
<dbReference type="EMBL" id="MEHJ01000001">
    <property type="protein sequence ID" value="OEJ25377.1"/>
    <property type="molecule type" value="Genomic_DNA"/>
</dbReference>
<protein>
    <submittedName>
        <fullName evidence="9">Beta-N-acetylglucosaminidase</fullName>
    </submittedName>
</protein>
<dbReference type="InterPro" id="IPR015882">
    <property type="entry name" value="HEX_bac_N"/>
</dbReference>
<dbReference type="Gene3D" id="3.30.379.10">
    <property type="entry name" value="Chitobiase/beta-hexosaminidase domain 2-like"/>
    <property type="match status" value="1"/>
</dbReference>
<dbReference type="GO" id="GO:0005975">
    <property type="term" value="P:carbohydrate metabolic process"/>
    <property type="evidence" value="ECO:0007669"/>
    <property type="project" value="InterPro"/>
</dbReference>
<name>A0A1E5P7C7_9ACTN</name>
<evidence type="ECO:0000256" key="3">
    <source>
        <dbReference type="ARBA" id="ARBA00023295"/>
    </source>
</evidence>
<dbReference type="STRING" id="285458.BGM19_23160"/>
<feature type="signal peptide" evidence="6">
    <location>
        <begin position="1"/>
        <end position="30"/>
    </location>
</feature>
<dbReference type="SUPFAM" id="SSF55545">
    <property type="entry name" value="beta-N-acetylhexosaminidase-like domain"/>
    <property type="match status" value="1"/>
</dbReference>